<keyword evidence="2" id="KW-1185">Reference proteome</keyword>
<evidence type="ECO:0000313" key="2">
    <source>
        <dbReference type="Proteomes" id="UP000700596"/>
    </source>
</evidence>
<comment type="caution">
    <text evidence="1">The sequence shown here is derived from an EMBL/GenBank/DDBJ whole genome shotgun (WGS) entry which is preliminary data.</text>
</comment>
<proteinExistence type="predicted"/>
<dbReference type="AlphaFoldDB" id="A0A9P9CYJ8"/>
<dbReference type="EMBL" id="JAGMWT010000033">
    <property type="protein sequence ID" value="KAH7109282.1"/>
    <property type="molecule type" value="Genomic_DNA"/>
</dbReference>
<name>A0A9P9CYJ8_9PLEO</name>
<reference evidence="1" key="1">
    <citation type="journal article" date="2021" name="Nat. Commun.">
        <title>Genetic determinants of endophytism in the Arabidopsis root mycobiome.</title>
        <authorList>
            <person name="Mesny F."/>
            <person name="Miyauchi S."/>
            <person name="Thiergart T."/>
            <person name="Pickel B."/>
            <person name="Atanasova L."/>
            <person name="Karlsson M."/>
            <person name="Huettel B."/>
            <person name="Barry K.W."/>
            <person name="Haridas S."/>
            <person name="Chen C."/>
            <person name="Bauer D."/>
            <person name="Andreopoulos W."/>
            <person name="Pangilinan J."/>
            <person name="LaButti K."/>
            <person name="Riley R."/>
            <person name="Lipzen A."/>
            <person name="Clum A."/>
            <person name="Drula E."/>
            <person name="Henrissat B."/>
            <person name="Kohler A."/>
            <person name="Grigoriev I.V."/>
            <person name="Martin F.M."/>
            <person name="Hacquard S."/>
        </authorList>
    </citation>
    <scope>NUCLEOTIDE SEQUENCE</scope>
    <source>
        <strain evidence="1">MPI-CAGE-CH-0243</strain>
    </source>
</reference>
<gene>
    <name evidence="1" type="ORF">B0J11DRAFT_237825</name>
</gene>
<accession>A0A9P9CYJ8</accession>
<sequence>MSYPYIPLSFPTLKSPSHASLCDAVSSLQRYQSLLPAPRPIDLSRALSQHLTALRYFDAAPWEFKTLLEEKFKVSPRDLRKEVHSMIDALVATEIRPICEAVSEKLPRELRDVVYDILLRELDSSVETTITFPGPLDPMKLRRGVANPTVPTHCFFFQQKYVGATTQREMVQSWYRTRRFRVEGNWGMMVRGLEAILREDMFKFGVRGFVPAE</sequence>
<dbReference type="OrthoDB" id="3684889at2759"/>
<dbReference type="Proteomes" id="UP000700596">
    <property type="component" value="Unassembled WGS sequence"/>
</dbReference>
<evidence type="ECO:0000313" key="1">
    <source>
        <dbReference type="EMBL" id="KAH7109282.1"/>
    </source>
</evidence>
<protein>
    <submittedName>
        <fullName evidence="1">Uncharacterized protein</fullName>
    </submittedName>
</protein>
<organism evidence="1 2">
    <name type="scientific">Dendryphion nanum</name>
    <dbReference type="NCBI Taxonomy" id="256645"/>
    <lineage>
        <taxon>Eukaryota</taxon>
        <taxon>Fungi</taxon>
        <taxon>Dikarya</taxon>
        <taxon>Ascomycota</taxon>
        <taxon>Pezizomycotina</taxon>
        <taxon>Dothideomycetes</taxon>
        <taxon>Pleosporomycetidae</taxon>
        <taxon>Pleosporales</taxon>
        <taxon>Torulaceae</taxon>
        <taxon>Dendryphion</taxon>
    </lineage>
</organism>